<protein>
    <submittedName>
        <fullName evidence="1">Uncharacterized protein</fullName>
    </submittedName>
</protein>
<dbReference type="AlphaFoldDB" id="A0A1X2A761"/>
<comment type="caution">
    <text evidence="1">The sequence shown here is derived from an EMBL/GenBank/DDBJ whole genome shotgun (WGS) entry which is preliminary data.</text>
</comment>
<dbReference type="Proteomes" id="UP000193285">
    <property type="component" value="Unassembled WGS sequence"/>
</dbReference>
<gene>
    <name evidence="1" type="ORF">AWB90_18320</name>
</gene>
<evidence type="ECO:0000313" key="2">
    <source>
        <dbReference type="Proteomes" id="UP000193285"/>
    </source>
</evidence>
<proteinExistence type="predicted"/>
<name>A0A1X2A761_9MYCO</name>
<organism evidence="1 2">
    <name type="scientific">Mycobacterium paraense</name>
    <dbReference type="NCBI Taxonomy" id="767916"/>
    <lineage>
        <taxon>Bacteria</taxon>
        <taxon>Bacillati</taxon>
        <taxon>Actinomycetota</taxon>
        <taxon>Actinomycetes</taxon>
        <taxon>Mycobacteriales</taxon>
        <taxon>Mycobacteriaceae</taxon>
        <taxon>Mycobacterium</taxon>
        <taxon>Mycobacterium simiae complex</taxon>
    </lineage>
</organism>
<evidence type="ECO:0000313" key="1">
    <source>
        <dbReference type="EMBL" id="ORW43109.1"/>
    </source>
</evidence>
<accession>A0A1X2A761</accession>
<reference evidence="1 2" key="1">
    <citation type="journal article" date="2015" name="Emerg. Microbes Infect.">
        <title>Characterization of 17 strains belonging to the Mycobacterium simiae complex and description of Mycobacterium paraense sp. nov.</title>
        <authorList>
            <person name="Fusco da Costa A.R."/>
            <person name="Fedrizzi T."/>
            <person name="Lopes M.L."/>
            <person name="Pecorari M."/>
            <person name="Oliveira da Costa W.L."/>
            <person name="Giacobazzi E."/>
            <person name="da Costa Bahia J.R."/>
            <person name="De Sanctis V."/>
            <person name="Batista Lima K.V."/>
            <person name="Bertorelli R."/>
            <person name="Grottola A."/>
            <person name="Fabio A."/>
            <person name="Mariottini A."/>
            <person name="Ferretti P."/>
            <person name="Di Leva F."/>
            <person name="Fregni Serpini G."/>
            <person name="Tagliazucchi S."/>
            <person name="Rumpianesi F."/>
            <person name="Jousson O."/>
            <person name="Segata N."/>
            <person name="Tortoli E."/>
        </authorList>
    </citation>
    <scope>NUCLEOTIDE SEQUENCE [LARGE SCALE GENOMIC DNA]</scope>
    <source>
        <strain evidence="1 2">IEC33</strain>
    </source>
</reference>
<dbReference type="EMBL" id="LQPN01000059">
    <property type="protein sequence ID" value="ORW43109.1"/>
    <property type="molecule type" value="Genomic_DNA"/>
</dbReference>
<sequence length="63" mass="6803">MFVLRGTVCALFKCVLNAGTHELGQVRLKDAVGLGVGDELYGGHFHDADVVERVARIGVYSIE</sequence>